<name>A0AAX3X183_9BACI</name>
<dbReference type="InterPro" id="IPR046136">
    <property type="entry name" value="DUF6138"/>
</dbReference>
<gene>
    <name evidence="1" type="ORF">QNH24_05185</name>
</gene>
<sequence>MKTKQFTENEALWLQLEQELLSKQYKIDTDGYPSKIITLSFLLDAFTLHEVLCHYQQLVLLDEFRQELDFETQRYCLSHFIDEHQSLTYLPLLCYYAVNLSKYGASYSYLTVKELLATIKELDAEAYNSLITVGSGTLPTYKQQMASDLIFCQANDVLATITIKIKEESEEAYRQALAYLNALLEEDFPKSYGIYYEGKSDLVLPIELLPVTSSHHFFTKALSYPSLHTALVEYSYKAMAQYHFYQDVDDEEAAMPSTFAVFGLGLYDKSYGKLVIDYMYECDGDHSLMPEYFAKAYVEKFGLTPETLPVFVCTVLAVQEVPYDAFFEKAMSTDNNLQWFEKFMTTPFIELCPFIPLEQSEHIEEYKDMVVAQLLYTCFGIIHMNDFTSSAFMHIPEPYRTRFELIIKELI</sequence>
<dbReference type="AlphaFoldDB" id="A0AAX3X183"/>
<dbReference type="Pfam" id="PF19635">
    <property type="entry name" value="DUF6138"/>
    <property type="match status" value="1"/>
</dbReference>
<evidence type="ECO:0000313" key="2">
    <source>
        <dbReference type="Proteomes" id="UP001178322"/>
    </source>
</evidence>
<reference evidence="1" key="1">
    <citation type="submission" date="2023-05" db="EMBL/GenBank/DDBJ databases">
        <title>Comparative genomics of Bacillaceae isolates and their secondary metabolite potential.</title>
        <authorList>
            <person name="Song L."/>
            <person name="Nielsen L.J."/>
            <person name="Mohite O."/>
            <person name="Xu X."/>
            <person name="Weber T."/>
            <person name="Kovacs A.T."/>
        </authorList>
    </citation>
    <scope>NUCLEOTIDE SEQUENCE</scope>
    <source>
        <strain evidence="1">LY1</strain>
    </source>
</reference>
<organism evidence="1 2">
    <name type="scientific">Lysinibacillus pakistanensis</name>
    <dbReference type="NCBI Taxonomy" id="759811"/>
    <lineage>
        <taxon>Bacteria</taxon>
        <taxon>Bacillati</taxon>
        <taxon>Bacillota</taxon>
        <taxon>Bacilli</taxon>
        <taxon>Bacillales</taxon>
        <taxon>Bacillaceae</taxon>
        <taxon>Lysinibacillus</taxon>
    </lineage>
</organism>
<dbReference type="EMBL" id="CP126101">
    <property type="protein sequence ID" value="WHY52631.1"/>
    <property type="molecule type" value="Genomic_DNA"/>
</dbReference>
<proteinExistence type="predicted"/>
<accession>A0AAX3X183</accession>
<protein>
    <submittedName>
        <fullName evidence="1">DUF6138 family protein</fullName>
    </submittedName>
</protein>
<evidence type="ECO:0000313" key="1">
    <source>
        <dbReference type="EMBL" id="WHY52631.1"/>
    </source>
</evidence>
<dbReference type="Proteomes" id="UP001178322">
    <property type="component" value="Chromosome"/>
</dbReference>
<dbReference type="RefSeq" id="WP_283871048.1">
    <property type="nucleotide sequence ID" value="NZ_CP126101.1"/>
</dbReference>